<feature type="coiled-coil region" evidence="1">
    <location>
        <begin position="188"/>
        <end position="347"/>
    </location>
</feature>
<name>A0AAJ0XEM5_HALSE</name>
<keyword evidence="4" id="KW-1185">Reference proteome</keyword>
<comment type="caution">
    <text evidence="3">The sequence shown here is derived from an EMBL/GenBank/DDBJ whole genome shotgun (WGS) entry which is preliminary data.</text>
</comment>
<dbReference type="EMBL" id="NHSF01000035">
    <property type="protein sequence ID" value="MBK5929984.1"/>
    <property type="molecule type" value="Genomic_DNA"/>
</dbReference>
<proteinExistence type="predicted"/>
<reference evidence="3" key="2">
    <citation type="journal article" date="2020" name="Microorganisms">
        <title>Osmotic Adaptation and Compatible Solute Biosynthesis of Phototrophic Bacteria as Revealed from Genome Analyses.</title>
        <authorList>
            <person name="Imhoff J.F."/>
            <person name="Rahn T."/>
            <person name="Kunzel S."/>
            <person name="Keller A."/>
            <person name="Neulinger S.C."/>
        </authorList>
    </citation>
    <scope>NUCLEOTIDE SEQUENCE</scope>
    <source>
        <strain evidence="3">DSM 4395</strain>
    </source>
</reference>
<protein>
    <submittedName>
        <fullName evidence="3">Uncharacterized protein</fullName>
    </submittedName>
</protein>
<sequence>MSLWNFNRPPVYRATATVLTIVPEERSGFGTAVANAQHVAIQRSLLLGHNLLEDTLARLRNALRSDTNAGLRLYTAALTPDDLLSMLEVSLVPQTNLVKLSATGAEPSLLANLVDEWLAAYQALREREIETQVGDRLEKLDERARLLEERIQAKRKILDEFRARFDIVTLERDSNEALKRLGLLQEALGKAEDASMRAQARLEALESTATIGRRALPEQFANERSNLYQRAKQARAQARQLRERYTELFIEKDPNKRRIIERLESLETRIDEVEREGRRQVLATARETADLANRHVRDLRAELTEQKARASTFSSGFAEFEDLQQDLSRLEEMQREVESQRMSLQTTALASYPQIEIIEAAFAPRDPISPDYERDLGLTLAAATAVGLITILILMWLDAKAQGSRPSSPLTGVRIWGTEADGQENGANVRTRIPRREETDEPSAPALSSAVLTDASRPSAPTQAPRQLMIGEVEALWQLAETNERQLIGLLLCGVQLDEAAALTHENFALTEGDLHLGTRVLRLPPRLRALFADGFADVLTDTNPLPAWEGLDRPAFEDLTHRLSLLAADAGIAHASEVTAATLRDTYLMYLVGQGARLTRLSQIAGPMSGADTLRFAPYSPAGAASSLDELNLIYPVLA</sequence>
<dbReference type="InterPro" id="IPR050445">
    <property type="entry name" value="Bact_polysacc_biosynth/exp"/>
</dbReference>
<dbReference type="PANTHER" id="PTHR32309:SF31">
    <property type="entry name" value="CAPSULAR EXOPOLYSACCHARIDE FAMILY"/>
    <property type="match status" value="1"/>
</dbReference>
<keyword evidence="1" id="KW-0175">Coiled coil</keyword>
<evidence type="ECO:0000313" key="3">
    <source>
        <dbReference type="EMBL" id="MBK5929984.1"/>
    </source>
</evidence>
<gene>
    <name evidence="3" type="ORF">CCR82_05450</name>
</gene>
<dbReference type="AlphaFoldDB" id="A0AAJ0XEM5"/>
<evidence type="ECO:0000313" key="4">
    <source>
        <dbReference type="Proteomes" id="UP001296967"/>
    </source>
</evidence>
<accession>A0AAJ0XEM5</accession>
<reference evidence="3" key="1">
    <citation type="submission" date="2017-05" db="EMBL/GenBank/DDBJ databases">
        <authorList>
            <person name="Imhoff J.F."/>
            <person name="Rahn T."/>
            <person name="Kuenzel S."/>
            <person name="Neulinger S.C."/>
        </authorList>
    </citation>
    <scope>NUCLEOTIDE SEQUENCE</scope>
    <source>
        <strain evidence="3">DSM 4395</strain>
    </source>
</reference>
<feature type="coiled-coil region" evidence="1">
    <location>
        <begin position="137"/>
        <end position="164"/>
    </location>
</feature>
<feature type="region of interest" description="Disordered" evidence="2">
    <location>
        <begin position="424"/>
        <end position="465"/>
    </location>
</feature>
<dbReference type="PANTHER" id="PTHR32309">
    <property type="entry name" value="TYROSINE-PROTEIN KINASE"/>
    <property type="match status" value="1"/>
</dbReference>
<organism evidence="3 4">
    <name type="scientific">Halochromatium salexigens</name>
    <name type="common">Chromatium salexigens</name>
    <dbReference type="NCBI Taxonomy" id="49447"/>
    <lineage>
        <taxon>Bacteria</taxon>
        <taxon>Pseudomonadati</taxon>
        <taxon>Pseudomonadota</taxon>
        <taxon>Gammaproteobacteria</taxon>
        <taxon>Chromatiales</taxon>
        <taxon>Chromatiaceae</taxon>
        <taxon>Halochromatium</taxon>
    </lineage>
</organism>
<dbReference type="Proteomes" id="UP001296967">
    <property type="component" value="Unassembled WGS sequence"/>
</dbReference>
<evidence type="ECO:0000256" key="1">
    <source>
        <dbReference type="SAM" id="Coils"/>
    </source>
</evidence>
<evidence type="ECO:0000256" key="2">
    <source>
        <dbReference type="SAM" id="MobiDB-lite"/>
    </source>
</evidence>